<dbReference type="AlphaFoldDB" id="L1JJJ4"/>
<organism evidence="2">
    <name type="scientific">Guillardia theta (strain CCMP2712)</name>
    <name type="common">Cryptophyte</name>
    <dbReference type="NCBI Taxonomy" id="905079"/>
    <lineage>
        <taxon>Eukaryota</taxon>
        <taxon>Cryptophyceae</taxon>
        <taxon>Pyrenomonadales</taxon>
        <taxon>Geminigeraceae</taxon>
        <taxon>Guillardia</taxon>
    </lineage>
</organism>
<dbReference type="PaxDb" id="55529-EKX48304"/>
<dbReference type="HOGENOM" id="CLU_499186_0_0_1"/>
<keyword evidence="4" id="KW-1185">Reference proteome</keyword>
<feature type="compositionally biased region" description="Polar residues" evidence="1">
    <location>
        <begin position="508"/>
        <end position="518"/>
    </location>
</feature>
<protein>
    <submittedName>
        <fullName evidence="2 3">Uncharacterized protein</fullName>
    </submittedName>
</protein>
<reference evidence="2 4" key="1">
    <citation type="journal article" date="2012" name="Nature">
        <title>Algal genomes reveal evolutionary mosaicism and the fate of nucleomorphs.</title>
        <authorList>
            <consortium name="DOE Joint Genome Institute"/>
            <person name="Curtis B.A."/>
            <person name="Tanifuji G."/>
            <person name="Burki F."/>
            <person name="Gruber A."/>
            <person name="Irimia M."/>
            <person name="Maruyama S."/>
            <person name="Arias M.C."/>
            <person name="Ball S.G."/>
            <person name="Gile G.H."/>
            <person name="Hirakawa Y."/>
            <person name="Hopkins J.F."/>
            <person name="Kuo A."/>
            <person name="Rensing S.A."/>
            <person name="Schmutz J."/>
            <person name="Symeonidi A."/>
            <person name="Elias M."/>
            <person name="Eveleigh R.J."/>
            <person name="Herman E.K."/>
            <person name="Klute M.J."/>
            <person name="Nakayama T."/>
            <person name="Obornik M."/>
            <person name="Reyes-Prieto A."/>
            <person name="Armbrust E.V."/>
            <person name="Aves S.J."/>
            <person name="Beiko R.G."/>
            <person name="Coutinho P."/>
            <person name="Dacks J.B."/>
            <person name="Durnford D.G."/>
            <person name="Fast N.M."/>
            <person name="Green B.R."/>
            <person name="Grisdale C.J."/>
            <person name="Hempel F."/>
            <person name="Henrissat B."/>
            <person name="Hoppner M.P."/>
            <person name="Ishida K."/>
            <person name="Kim E."/>
            <person name="Koreny L."/>
            <person name="Kroth P.G."/>
            <person name="Liu Y."/>
            <person name="Malik S.B."/>
            <person name="Maier U.G."/>
            <person name="McRose D."/>
            <person name="Mock T."/>
            <person name="Neilson J.A."/>
            <person name="Onodera N.T."/>
            <person name="Poole A.M."/>
            <person name="Pritham E.J."/>
            <person name="Richards T.A."/>
            <person name="Rocap G."/>
            <person name="Roy S.W."/>
            <person name="Sarai C."/>
            <person name="Schaack S."/>
            <person name="Shirato S."/>
            <person name="Slamovits C.H."/>
            <person name="Spencer D.F."/>
            <person name="Suzuki S."/>
            <person name="Worden A.Z."/>
            <person name="Zauner S."/>
            <person name="Barry K."/>
            <person name="Bell C."/>
            <person name="Bharti A.K."/>
            <person name="Crow J.A."/>
            <person name="Grimwood J."/>
            <person name="Kramer R."/>
            <person name="Lindquist E."/>
            <person name="Lucas S."/>
            <person name="Salamov A."/>
            <person name="McFadden G.I."/>
            <person name="Lane C.E."/>
            <person name="Keeling P.J."/>
            <person name="Gray M.W."/>
            <person name="Grigoriev I.V."/>
            <person name="Archibald J.M."/>
        </authorList>
    </citation>
    <scope>NUCLEOTIDE SEQUENCE</scope>
    <source>
        <strain evidence="2 4">CCMP2712</strain>
    </source>
</reference>
<evidence type="ECO:0000313" key="4">
    <source>
        <dbReference type="Proteomes" id="UP000011087"/>
    </source>
</evidence>
<accession>L1JJJ4</accession>
<feature type="region of interest" description="Disordered" evidence="1">
    <location>
        <begin position="460"/>
        <end position="523"/>
    </location>
</feature>
<dbReference type="GeneID" id="17304914"/>
<dbReference type="RefSeq" id="XP_005835284.1">
    <property type="nucleotide sequence ID" value="XM_005835227.1"/>
</dbReference>
<reference evidence="4" key="2">
    <citation type="submission" date="2012-11" db="EMBL/GenBank/DDBJ databases">
        <authorList>
            <person name="Kuo A."/>
            <person name="Curtis B.A."/>
            <person name="Tanifuji G."/>
            <person name="Burki F."/>
            <person name="Gruber A."/>
            <person name="Irimia M."/>
            <person name="Maruyama S."/>
            <person name="Arias M.C."/>
            <person name="Ball S.G."/>
            <person name="Gile G.H."/>
            <person name="Hirakawa Y."/>
            <person name="Hopkins J.F."/>
            <person name="Rensing S.A."/>
            <person name="Schmutz J."/>
            <person name="Symeonidi A."/>
            <person name="Elias M."/>
            <person name="Eveleigh R.J."/>
            <person name="Herman E.K."/>
            <person name="Klute M.J."/>
            <person name="Nakayama T."/>
            <person name="Obornik M."/>
            <person name="Reyes-Prieto A."/>
            <person name="Armbrust E.V."/>
            <person name="Aves S.J."/>
            <person name="Beiko R.G."/>
            <person name="Coutinho P."/>
            <person name="Dacks J.B."/>
            <person name="Durnford D.G."/>
            <person name="Fast N.M."/>
            <person name="Green B.R."/>
            <person name="Grisdale C."/>
            <person name="Hempe F."/>
            <person name="Henrissat B."/>
            <person name="Hoppner M.P."/>
            <person name="Ishida K.-I."/>
            <person name="Kim E."/>
            <person name="Koreny L."/>
            <person name="Kroth P.G."/>
            <person name="Liu Y."/>
            <person name="Malik S.-B."/>
            <person name="Maier U.G."/>
            <person name="McRose D."/>
            <person name="Mock T."/>
            <person name="Neilson J.A."/>
            <person name="Onodera N.T."/>
            <person name="Poole A.M."/>
            <person name="Pritham E.J."/>
            <person name="Richards T.A."/>
            <person name="Rocap G."/>
            <person name="Roy S.W."/>
            <person name="Sarai C."/>
            <person name="Schaack S."/>
            <person name="Shirato S."/>
            <person name="Slamovits C.H."/>
            <person name="Spencer D.F."/>
            <person name="Suzuki S."/>
            <person name="Worden A.Z."/>
            <person name="Zauner S."/>
            <person name="Barry K."/>
            <person name="Bell C."/>
            <person name="Bharti A.K."/>
            <person name="Crow J.A."/>
            <person name="Grimwood J."/>
            <person name="Kramer R."/>
            <person name="Lindquist E."/>
            <person name="Lucas S."/>
            <person name="Salamov A."/>
            <person name="McFadden G.I."/>
            <person name="Lane C.E."/>
            <person name="Keeling P.J."/>
            <person name="Gray M.W."/>
            <person name="Grigoriev I.V."/>
            <person name="Archibald J.M."/>
        </authorList>
    </citation>
    <scope>NUCLEOTIDE SEQUENCE</scope>
    <source>
        <strain evidence="4">CCMP2712</strain>
    </source>
</reference>
<dbReference type="EnsemblProtists" id="EKX48304">
    <property type="protein sequence ID" value="EKX48304"/>
    <property type="gene ID" value="GUITHDRAFT_105911"/>
</dbReference>
<feature type="compositionally biased region" description="Basic and acidic residues" evidence="1">
    <location>
        <begin position="146"/>
        <end position="156"/>
    </location>
</feature>
<sequence length="546" mass="59883">MFASVQPGWTGLVEVKYLSSDTRKLAKEESVFDEASDSFSALEEKLSELTKDVLSSKHAPNAAGSLSLKNEVQATEKKLDRVGSRMTRAHALMNQDISRVVKLSDKGGETGEAAQGKRSSPRAMVASVKERSHLSDDDPNQMLASSEDHPTTKTLDRSTASQKPPALASARAAPAPAPAVAVAAAAAAVATAPIHPLKHHHQVSEDEEDEDLKVRRSARKDVLRAFRFFEKHQQQKLQEALKAKELEQAKGYDVTPEENCKGDDCHIRLYLHVGSPRMGHTARNGANFVPNLRDLRNTIRERGLVYVQSGVDMCEQNPAACQGFQTVYKGKDFDVSYVPPHQDFVPVGGQAHSGVRHPIGTPDVRIPEHAFKSSPRSPTSLKLQNIVGTSFEPIQHHGSNADEGEATKLDSSLLVPAAMKIAKEQEKLAIIAKKIKKAADLRAQVALAEDTMVKALMNHMQTKRASRQSRTAETSQGASLHRSVEDKVRLPADSSTHQGPRTEDVNRQGMSPKTTGAHQRSIDVRLQEKLEVLNRQMRRDKALLTE</sequence>
<evidence type="ECO:0000313" key="2">
    <source>
        <dbReference type="EMBL" id="EKX48304.1"/>
    </source>
</evidence>
<feature type="compositionally biased region" description="Polar residues" evidence="1">
    <location>
        <begin position="468"/>
        <end position="478"/>
    </location>
</feature>
<dbReference type="KEGG" id="gtt:GUITHDRAFT_105911"/>
<name>L1JJJ4_GUITC</name>
<feature type="region of interest" description="Disordered" evidence="1">
    <location>
        <begin position="104"/>
        <end position="172"/>
    </location>
</feature>
<evidence type="ECO:0000313" key="3">
    <source>
        <dbReference type="EnsemblProtists" id="EKX48304"/>
    </source>
</evidence>
<dbReference type="EMBL" id="JH992986">
    <property type="protein sequence ID" value="EKX48304.1"/>
    <property type="molecule type" value="Genomic_DNA"/>
</dbReference>
<reference evidence="3" key="3">
    <citation type="submission" date="2015-06" db="UniProtKB">
        <authorList>
            <consortium name="EnsemblProtists"/>
        </authorList>
    </citation>
    <scope>IDENTIFICATION</scope>
</reference>
<evidence type="ECO:0000256" key="1">
    <source>
        <dbReference type="SAM" id="MobiDB-lite"/>
    </source>
</evidence>
<gene>
    <name evidence="2" type="ORF">GUITHDRAFT_105911</name>
</gene>
<dbReference type="Proteomes" id="UP000011087">
    <property type="component" value="Unassembled WGS sequence"/>
</dbReference>
<proteinExistence type="predicted"/>